<reference evidence="2" key="1">
    <citation type="journal article" date="2014" name="Genome Biol. Evol.">
        <title>Pangenome evidence for extensive interdomain horizontal transfer affecting lineage core and shell genes in uncultured planktonic thaumarchaeota and euryarchaeota.</title>
        <authorList>
            <person name="Deschamps P."/>
            <person name="Zivanovic Y."/>
            <person name="Moreira D."/>
            <person name="Rodriguez-Valera F."/>
            <person name="Lopez-Garcia P."/>
        </authorList>
    </citation>
    <scope>NUCLEOTIDE SEQUENCE</scope>
</reference>
<evidence type="ECO:0000256" key="1">
    <source>
        <dbReference type="SAM" id="Phobius"/>
    </source>
</evidence>
<keyword evidence="1" id="KW-0812">Transmembrane</keyword>
<evidence type="ECO:0000313" key="2">
    <source>
        <dbReference type="EMBL" id="AIF09757.1"/>
    </source>
</evidence>
<keyword evidence="1" id="KW-1133">Transmembrane helix</keyword>
<proteinExistence type="predicted"/>
<feature type="transmembrane region" description="Helical" evidence="1">
    <location>
        <begin position="82"/>
        <end position="104"/>
    </location>
</feature>
<organism evidence="2">
    <name type="scientific">uncultured marine thaumarchaeote KM3_40_F03</name>
    <dbReference type="NCBI Taxonomy" id="1456143"/>
    <lineage>
        <taxon>Archaea</taxon>
        <taxon>Nitrososphaerota</taxon>
        <taxon>environmental samples</taxon>
    </lineage>
</organism>
<keyword evidence="1" id="KW-0472">Membrane</keyword>
<feature type="transmembrane region" description="Helical" evidence="1">
    <location>
        <begin position="55"/>
        <end position="76"/>
    </location>
</feature>
<accession>A0A075H5K7</accession>
<dbReference type="EMBL" id="KF900872">
    <property type="protein sequence ID" value="AIF09757.1"/>
    <property type="molecule type" value="Genomic_DNA"/>
</dbReference>
<sequence>MALFDGFIFGFFDNFLLILGTYFGVTVEYRLHRLTHDYKTARKLRDFLRKNSKGVLGGLIGAGLSHVVSNGFGAFLDPTLNHMYVGIAIGTLVPVLFIPIIEALKSRRSSST</sequence>
<protein>
    <submittedName>
        <fullName evidence="2">Uncharacterized protein</fullName>
    </submittedName>
</protein>
<name>A0A075H5K7_9ARCH</name>
<dbReference type="AlphaFoldDB" id="A0A075H5K7"/>